<keyword evidence="2" id="KW-0812">Transmembrane</keyword>
<proteinExistence type="predicted"/>
<dbReference type="OrthoDB" id="382013at2759"/>
<comment type="caution">
    <text evidence="3">The sequence shown here is derived from an EMBL/GenBank/DDBJ whole genome shotgun (WGS) entry which is preliminary data.</text>
</comment>
<evidence type="ECO:0000313" key="4">
    <source>
        <dbReference type="Proteomes" id="UP000245119"/>
    </source>
</evidence>
<keyword evidence="2" id="KW-1133">Transmembrane helix</keyword>
<organism evidence="3 4">
    <name type="scientific">Pomacea canaliculata</name>
    <name type="common">Golden apple snail</name>
    <dbReference type="NCBI Taxonomy" id="400727"/>
    <lineage>
        <taxon>Eukaryota</taxon>
        <taxon>Metazoa</taxon>
        <taxon>Spiralia</taxon>
        <taxon>Lophotrochozoa</taxon>
        <taxon>Mollusca</taxon>
        <taxon>Gastropoda</taxon>
        <taxon>Caenogastropoda</taxon>
        <taxon>Architaenioglossa</taxon>
        <taxon>Ampullarioidea</taxon>
        <taxon>Ampullariidae</taxon>
        <taxon>Pomacea</taxon>
    </lineage>
</organism>
<gene>
    <name evidence="3" type="ORF">C0Q70_15502</name>
</gene>
<feature type="compositionally biased region" description="Polar residues" evidence="1">
    <location>
        <begin position="274"/>
        <end position="289"/>
    </location>
</feature>
<protein>
    <submittedName>
        <fullName evidence="3">Uncharacterized protein</fullName>
    </submittedName>
</protein>
<evidence type="ECO:0000256" key="1">
    <source>
        <dbReference type="SAM" id="MobiDB-lite"/>
    </source>
</evidence>
<feature type="compositionally biased region" description="Low complexity" evidence="1">
    <location>
        <begin position="152"/>
        <end position="184"/>
    </location>
</feature>
<dbReference type="STRING" id="400727.A0A2T7NV19"/>
<evidence type="ECO:0000313" key="3">
    <source>
        <dbReference type="EMBL" id="PVD25005.1"/>
    </source>
</evidence>
<reference evidence="3 4" key="1">
    <citation type="submission" date="2018-04" db="EMBL/GenBank/DDBJ databases">
        <title>The genome of golden apple snail Pomacea canaliculata provides insight into stress tolerance and invasive adaptation.</title>
        <authorList>
            <person name="Liu C."/>
            <person name="Liu B."/>
            <person name="Ren Y."/>
            <person name="Zhang Y."/>
            <person name="Wang H."/>
            <person name="Li S."/>
            <person name="Jiang F."/>
            <person name="Yin L."/>
            <person name="Zhang G."/>
            <person name="Qian W."/>
            <person name="Fan W."/>
        </authorList>
    </citation>
    <scope>NUCLEOTIDE SEQUENCE [LARGE SCALE GENOMIC DNA]</scope>
    <source>
        <strain evidence="3">SZHN2017</strain>
        <tissue evidence="3">Muscle</tissue>
    </source>
</reference>
<keyword evidence="4" id="KW-1185">Reference proteome</keyword>
<feature type="compositionally biased region" description="Polar residues" evidence="1">
    <location>
        <begin position="185"/>
        <end position="221"/>
    </location>
</feature>
<accession>A0A2T7NV19</accession>
<feature type="region of interest" description="Disordered" evidence="1">
    <location>
        <begin position="274"/>
        <end position="309"/>
    </location>
</feature>
<feature type="transmembrane region" description="Helical" evidence="2">
    <location>
        <begin position="509"/>
        <end position="531"/>
    </location>
</feature>
<sequence length="626" mass="68363">MHVEFDNNIPAVGQTVSASLCGTYNILGSIDCCVLRQPISIKRCSDDVYVYNLTQLDRCPVAICAQKLSDTVRDDLIAKRGDTARSVNSTTTQSTHAELSYPEICPEGLERCVDGRCGNCPSDTATSELPVTQETSQYQEIVRTFAPVIPDASSSASASVPSPTNPQTFSSSDQSFITISSSDSENQTSKSTGIATAPNSPFSENTSAHVPFSSSEASHVMQQNETNAFSTIFSDPGKSLPEVPSSSATTTQASLFEYNMTENVTVATSPSLSTTALDSMSGSSQQSDTGLGRTDGMVSLHSRSSDGLQSGTILMSTTQTMSSTDSSVIQTSSAGLPIGSPDFSTGVRFVIKGQMDEQVFLRYLEISMKVFLASREWHALNTSTDSLGSMEGFTSSLQSLELVYGLFQNLSIINGTLDRNISVYQWVQKLDNNITLFDLIAKDHLVNETVSSGLILAVLKRTNFTSFVNSQHTQMEVVALCLVADHCERDFLYENRDKDIPFFQQHQDIFIVIIVIAAACLVVLLLGFLWIHCSKRGTWVLVQQEKEVQNHQMEIESPMTDHQIMDGERQTVTSFTVNGYHSDNPDNDGLEQVDLDQDNTWVVPIDQSITAQEVQDIAGKTEDTHF</sequence>
<keyword evidence="2" id="KW-0472">Membrane</keyword>
<name>A0A2T7NV19_POMCA</name>
<dbReference type="Proteomes" id="UP000245119">
    <property type="component" value="Linkage Group LG9"/>
</dbReference>
<dbReference type="EMBL" id="PZQS01000009">
    <property type="protein sequence ID" value="PVD25005.1"/>
    <property type="molecule type" value="Genomic_DNA"/>
</dbReference>
<dbReference type="AlphaFoldDB" id="A0A2T7NV19"/>
<feature type="region of interest" description="Disordered" evidence="1">
    <location>
        <begin position="152"/>
        <end position="221"/>
    </location>
</feature>
<evidence type="ECO:0000256" key="2">
    <source>
        <dbReference type="SAM" id="Phobius"/>
    </source>
</evidence>